<feature type="compositionally biased region" description="Basic and acidic residues" evidence="1">
    <location>
        <begin position="1"/>
        <end position="14"/>
    </location>
</feature>
<evidence type="ECO:0000256" key="1">
    <source>
        <dbReference type="SAM" id="MobiDB-lite"/>
    </source>
</evidence>
<dbReference type="AlphaFoldDB" id="A0A859DPF1"/>
<dbReference type="KEGG" id="clf:GJQ69_03705"/>
<reference evidence="4 5" key="1">
    <citation type="submission" date="2019-11" db="EMBL/GenBank/DDBJ databases">
        <authorList>
            <person name="Ren C."/>
            <person name="Wang H."/>
            <person name="Xu Y."/>
        </authorList>
    </citation>
    <scope>NUCLEOTIDE SEQUENCE [LARGE SCALE GENOMIC DNA]</scope>
    <source>
        <strain evidence="5">JNU-WLY1368</strain>
        <strain evidence="2 4">LBM 19010</strain>
    </source>
</reference>
<sequence length="66" mass="7556">MTENKPDFFYHDCRSAVSPPRIPTDGSDFPPLPTNTPDIPYQTDKPTEDGEDSSAQRRCRPPRFYP</sequence>
<protein>
    <submittedName>
        <fullName evidence="2">Uncharacterized protein</fullName>
    </submittedName>
</protein>
<reference evidence="3" key="3">
    <citation type="journal article" date="2022" name="Int. J. Syst. Evol. Microbiol.">
        <title>Caproicibacterium lactatifermentans sp. nov., isolated from pit clay used for the production of Chinese strong aroma-type liquor.</title>
        <authorList>
            <person name="Wang H."/>
            <person name="Gu Y."/>
            <person name="Zhao D."/>
            <person name="Qiao Z."/>
            <person name="Zheng J."/>
            <person name="Gao J."/>
            <person name="Ren C."/>
            <person name="Xu Y."/>
        </authorList>
    </citation>
    <scope>NUCLEOTIDE SEQUENCE</scope>
    <source>
        <strain evidence="3">JNU-WLY1368</strain>
    </source>
</reference>
<evidence type="ECO:0000313" key="3">
    <source>
        <dbReference type="EMBL" id="QKO29667.1"/>
    </source>
</evidence>
<gene>
    <name evidence="2" type="ORF">GJQ69_03705</name>
    <name evidence="3" type="ORF">GKP14_00665</name>
</gene>
<evidence type="ECO:0000313" key="5">
    <source>
        <dbReference type="Proteomes" id="UP000509623"/>
    </source>
</evidence>
<dbReference type="Proteomes" id="UP000509623">
    <property type="component" value="Chromosome"/>
</dbReference>
<proteinExistence type="predicted"/>
<reference evidence="3" key="2">
    <citation type="journal article" date="2021" name="Appl. Environ. Microbiol.">
        <title>Adaptability of a Caproate-Producing Bacterium Contributes to Its Dominance in an Anaerobic Fermentation System.</title>
        <authorList>
            <person name="Wang H."/>
            <person name="Gu Y."/>
            <person name="Zhou W."/>
            <person name="Zhao D."/>
            <person name="Qiao Z."/>
            <person name="Zheng J."/>
            <person name="Gao J."/>
            <person name="Chen X."/>
            <person name="Ren C."/>
            <person name="Xu Y."/>
        </authorList>
    </citation>
    <scope>NUCLEOTIDE SEQUENCE</scope>
    <source>
        <strain evidence="3">JNU-WLY1368</strain>
    </source>
</reference>
<dbReference type="EMBL" id="CP046161">
    <property type="protein sequence ID" value="QKO29667.1"/>
    <property type="molecule type" value="Genomic_DNA"/>
</dbReference>
<feature type="region of interest" description="Disordered" evidence="1">
    <location>
        <begin position="1"/>
        <end position="66"/>
    </location>
</feature>
<evidence type="ECO:0000313" key="2">
    <source>
        <dbReference type="EMBL" id="QKN23660.1"/>
    </source>
</evidence>
<accession>A0A859DPF1</accession>
<feature type="compositionally biased region" description="Basic residues" evidence="1">
    <location>
        <begin position="57"/>
        <end position="66"/>
    </location>
</feature>
<keyword evidence="5" id="KW-1185">Reference proteome</keyword>
<dbReference type="RefSeq" id="WP_086035996.1">
    <property type="nucleotide sequence ID" value="NZ_CP046051.1"/>
</dbReference>
<evidence type="ECO:0000313" key="4">
    <source>
        <dbReference type="Proteomes" id="UP000501316"/>
    </source>
</evidence>
<dbReference type="EMBL" id="CP046051">
    <property type="protein sequence ID" value="QKN23660.1"/>
    <property type="molecule type" value="Genomic_DNA"/>
</dbReference>
<dbReference type="Proteomes" id="UP000501316">
    <property type="component" value="Chromosome"/>
</dbReference>
<organism evidence="2 4">
    <name type="scientific">Caproicibacterium lactatifermentans</name>
    <dbReference type="NCBI Taxonomy" id="2666138"/>
    <lineage>
        <taxon>Bacteria</taxon>
        <taxon>Bacillati</taxon>
        <taxon>Bacillota</taxon>
        <taxon>Clostridia</taxon>
        <taxon>Eubacteriales</taxon>
        <taxon>Oscillospiraceae</taxon>
        <taxon>Caproicibacterium</taxon>
    </lineage>
</organism>
<name>A0A859DPF1_9FIRM</name>